<proteinExistence type="inferred from homology"/>
<name>A0ABS0FTR2_PSELU</name>
<dbReference type="SUPFAM" id="SSF110849">
    <property type="entry name" value="ParB/Sulfiredoxin"/>
    <property type="match status" value="1"/>
</dbReference>
<organism evidence="5 6">
    <name type="scientific">Pseudomonas luteola</name>
    <dbReference type="NCBI Taxonomy" id="47886"/>
    <lineage>
        <taxon>Bacteria</taxon>
        <taxon>Pseudomonadati</taxon>
        <taxon>Pseudomonadota</taxon>
        <taxon>Gammaproteobacteria</taxon>
        <taxon>Pseudomonadales</taxon>
        <taxon>Pseudomonadaceae</taxon>
        <taxon>Pseudomonas</taxon>
    </lineage>
</organism>
<dbReference type="Proteomes" id="UP000626180">
    <property type="component" value="Unassembled WGS sequence"/>
</dbReference>
<keyword evidence="6" id="KW-1185">Reference proteome</keyword>
<comment type="similarity">
    <text evidence="1">Belongs to the ParB family.</text>
</comment>
<feature type="region of interest" description="Disordered" evidence="3">
    <location>
        <begin position="1"/>
        <end position="36"/>
    </location>
</feature>
<dbReference type="Pfam" id="PF17762">
    <property type="entry name" value="HTH_ParB"/>
    <property type="match status" value="1"/>
</dbReference>
<comment type="caution">
    <text evidence="5">The sequence shown here is derived from an EMBL/GenBank/DDBJ whole genome shotgun (WGS) entry which is preliminary data.</text>
</comment>
<dbReference type="Gene3D" id="1.10.10.2830">
    <property type="match status" value="1"/>
</dbReference>
<gene>
    <name evidence="5" type="ORF">IRZ65_23870</name>
</gene>
<evidence type="ECO:0000256" key="3">
    <source>
        <dbReference type="SAM" id="MobiDB-lite"/>
    </source>
</evidence>
<dbReference type="SMART" id="SM00470">
    <property type="entry name" value="ParB"/>
    <property type="match status" value="1"/>
</dbReference>
<dbReference type="InterPro" id="IPR037972">
    <property type="entry name" value="RepB_N"/>
</dbReference>
<dbReference type="Gene3D" id="3.90.1530.30">
    <property type="match status" value="1"/>
</dbReference>
<evidence type="ECO:0000259" key="4">
    <source>
        <dbReference type="SMART" id="SM00470"/>
    </source>
</evidence>
<feature type="domain" description="ParB-like N-terminal" evidence="4">
    <location>
        <begin position="48"/>
        <end position="137"/>
    </location>
</feature>
<dbReference type="EMBL" id="JADMCD010000021">
    <property type="protein sequence ID" value="MBF8643702.1"/>
    <property type="molecule type" value="Genomic_DNA"/>
</dbReference>
<accession>A0ABS0FTR2</accession>
<dbReference type="InterPro" id="IPR004437">
    <property type="entry name" value="ParB/RepB/Spo0J"/>
</dbReference>
<protein>
    <submittedName>
        <fullName evidence="5">ParB/RepB/Spo0J family partition protein</fullName>
    </submittedName>
</protein>
<reference evidence="5 6" key="1">
    <citation type="submission" date="2020-10" db="EMBL/GenBank/DDBJ databases">
        <title>Genome sequences of Pseudomonas isolates.</title>
        <authorList>
            <person name="Wessels L."/>
            <person name="Reich F."/>
            <person name="Hammerl J."/>
        </authorList>
    </citation>
    <scope>NUCLEOTIDE SEQUENCE [LARGE SCALE GENOMIC DNA]</scope>
    <source>
        <strain evidence="5 6">20-MO00624-0</strain>
    </source>
</reference>
<sequence>MPGGTMTSKSEGHVSFLAKSREQHLGTTQAPSPLPEIKKDSISLNQVIDLDPDLIDEWELVDRPIEEFGDLSELMNSIAHHGQSIPILVRQASAGRFELIYGRRRLKICKDLGIQVKAFVRDLNDQDAYQQMVIENEHRQDISSWAKALSYKKVLDRGIFPSQASLAIHLGIDRSALTNILVYTRIPEPVSQAIGTFTKVGIHTARALLSLSEDKNNYEPLIALAPKIASGEMGAKKLVRAVAKARNPYTRNTGSAVFNETGSKIFSLRRTTKGAVQILFPSDVVSRFSEDELKQRLASALM</sequence>
<evidence type="ECO:0000256" key="1">
    <source>
        <dbReference type="ARBA" id="ARBA00006295"/>
    </source>
</evidence>
<dbReference type="InterPro" id="IPR036086">
    <property type="entry name" value="ParB/Sulfiredoxin_sf"/>
</dbReference>
<evidence type="ECO:0000256" key="2">
    <source>
        <dbReference type="ARBA" id="ARBA00022829"/>
    </source>
</evidence>
<dbReference type="InterPro" id="IPR041468">
    <property type="entry name" value="HTH_ParB/Spo0J"/>
</dbReference>
<keyword evidence="2" id="KW-0159">Chromosome partition</keyword>
<evidence type="ECO:0000313" key="6">
    <source>
        <dbReference type="Proteomes" id="UP000626180"/>
    </source>
</evidence>
<evidence type="ECO:0000313" key="5">
    <source>
        <dbReference type="EMBL" id="MBF8643702.1"/>
    </source>
</evidence>
<dbReference type="InterPro" id="IPR003115">
    <property type="entry name" value="ParB_N"/>
</dbReference>
<dbReference type="NCBIfam" id="TIGR00180">
    <property type="entry name" value="parB_part"/>
    <property type="match status" value="1"/>
</dbReference>
<dbReference type="Pfam" id="PF02195">
    <property type="entry name" value="ParB_N"/>
    <property type="match status" value="1"/>
</dbReference>
<dbReference type="PANTHER" id="PTHR33375:SF1">
    <property type="entry name" value="CHROMOSOME-PARTITIONING PROTEIN PARB-RELATED"/>
    <property type="match status" value="1"/>
</dbReference>
<dbReference type="SUPFAM" id="SSF109709">
    <property type="entry name" value="KorB DNA-binding domain-like"/>
    <property type="match status" value="1"/>
</dbReference>
<dbReference type="CDD" id="cd16405">
    <property type="entry name" value="RepB_like_N"/>
    <property type="match status" value="1"/>
</dbReference>
<dbReference type="InterPro" id="IPR050336">
    <property type="entry name" value="Chromosome_partition/occlusion"/>
</dbReference>
<dbReference type="PANTHER" id="PTHR33375">
    <property type="entry name" value="CHROMOSOME-PARTITIONING PROTEIN PARB-RELATED"/>
    <property type="match status" value="1"/>
</dbReference>